<proteinExistence type="predicted"/>
<dbReference type="InterPro" id="IPR052158">
    <property type="entry name" value="INH-QAR"/>
</dbReference>
<dbReference type="GO" id="GO:0043565">
    <property type="term" value="F:sequence-specific DNA binding"/>
    <property type="evidence" value="ECO:0007669"/>
    <property type="project" value="InterPro"/>
</dbReference>
<dbReference type="InterPro" id="IPR009057">
    <property type="entry name" value="Homeodomain-like_sf"/>
</dbReference>
<dbReference type="InterPro" id="IPR002818">
    <property type="entry name" value="DJ-1/PfpI"/>
</dbReference>
<accession>A0A4Y8RQ53</accession>
<dbReference type="Gene3D" id="3.40.50.880">
    <property type="match status" value="1"/>
</dbReference>
<comment type="caution">
    <text evidence="5">The sequence shown here is derived from an EMBL/GenBank/DDBJ whole genome shotgun (WGS) entry which is preliminary data.</text>
</comment>
<dbReference type="SMART" id="SM00342">
    <property type="entry name" value="HTH_ARAC"/>
    <property type="match status" value="1"/>
</dbReference>
<dbReference type="RefSeq" id="WP_134761875.1">
    <property type="nucleotide sequence ID" value="NZ_SOZD01000002.1"/>
</dbReference>
<name>A0A4Y8RQ53_9HYPH</name>
<evidence type="ECO:0000313" key="6">
    <source>
        <dbReference type="Proteomes" id="UP000298179"/>
    </source>
</evidence>
<evidence type="ECO:0000256" key="1">
    <source>
        <dbReference type="ARBA" id="ARBA00023015"/>
    </source>
</evidence>
<dbReference type="PROSITE" id="PS00041">
    <property type="entry name" value="HTH_ARAC_FAMILY_1"/>
    <property type="match status" value="1"/>
</dbReference>
<dbReference type="InterPro" id="IPR018062">
    <property type="entry name" value="HTH_AraC-typ_CS"/>
</dbReference>
<dbReference type="Gene3D" id="1.10.10.60">
    <property type="entry name" value="Homeodomain-like"/>
    <property type="match status" value="1"/>
</dbReference>
<dbReference type="CDD" id="cd03136">
    <property type="entry name" value="GATase1_AraC_ArgR_like"/>
    <property type="match status" value="1"/>
</dbReference>
<dbReference type="OrthoDB" id="9793400at2"/>
<keyword evidence="2" id="KW-0238">DNA-binding</keyword>
<dbReference type="EMBL" id="SOZD01000002">
    <property type="protein sequence ID" value="TFF25709.1"/>
    <property type="molecule type" value="Genomic_DNA"/>
</dbReference>
<evidence type="ECO:0000256" key="2">
    <source>
        <dbReference type="ARBA" id="ARBA00023125"/>
    </source>
</evidence>
<organism evidence="5 6">
    <name type="scientific">Jiella endophytica</name>
    <dbReference type="NCBI Taxonomy" id="2558362"/>
    <lineage>
        <taxon>Bacteria</taxon>
        <taxon>Pseudomonadati</taxon>
        <taxon>Pseudomonadota</taxon>
        <taxon>Alphaproteobacteria</taxon>
        <taxon>Hyphomicrobiales</taxon>
        <taxon>Aurantimonadaceae</taxon>
        <taxon>Jiella</taxon>
    </lineage>
</organism>
<dbReference type="Proteomes" id="UP000298179">
    <property type="component" value="Unassembled WGS sequence"/>
</dbReference>
<dbReference type="PANTHER" id="PTHR43130">
    <property type="entry name" value="ARAC-FAMILY TRANSCRIPTIONAL REGULATOR"/>
    <property type="match status" value="1"/>
</dbReference>
<dbReference type="InterPro" id="IPR018060">
    <property type="entry name" value="HTH_AraC"/>
</dbReference>
<dbReference type="SUPFAM" id="SSF46689">
    <property type="entry name" value="Homeodomain-like"/>
    <property type="match status" value="1"/>
</dbReference>
<reference evidence="5 6" key="1">
    <citation type="submission" date="2019-03" db="EMBL/GenBank/DDBJ databases">
        <title>Jiella endophytica sp. nov., a novel endophytic bacterium isolated from root of Ficus microcarpa Linn. f.</title>
        <authorList>
            <person name="Tuo L."/>
        </authorList>
    </citation>
    <scope>NUCLEOTIDE SEQUENCE [LARGE SCALE GENOMIC DNA]</scope>
    <source>
        <strain evidence="5 6">CBS5Q-3</strain>
    </source>
</reference>
<dbReference type="AlphaFoldDB" id="A0A4Y8RQ53"/>
<dbReference type="PANTHER" id="PTHR43130:SF3">
    <property type="entry name" value="HTH-TYPE TRANSCRIPTIONAL REGULATOR RV1931C"/>
    <property type="match status" value="1"/>
</dbReference>
<dbReference type="Pfam" id="PF12833">
    <property type="entry name" value="HTH_18"/>
    <property type="match status" value="1"/>
</dbReference>
<evidence type="ECO:0000259" key="4">
    <source>
        <dbReference type="PROSITE" id="PS01124"/>
    </source>
</evidence>
<evidence type="ECO:0000256" key="3">
    <source>
        <dbReference type="ARBA" id="ARBA00023163"/>
    </source>
</evidence>
<dbReference type="SUPFAM" id="SSF52317">
    <property type="entry name" value="Class I glutamine amidotransferase-like"/>
    <property type="match status" value="1"/>
</dbReference>
<keyword evidence="3" id="KW-0804">Transcription</keyword>
<dbReference type="Pfam" id="PF01965">
    <property type="entry name" value="DJ-1_PfpI"/>
    <property type="match status" value="1"/>
</dbReference>
<protein>
    <submittedName>
        <fullName evidence="5">GlxA family transcriptional regulator</fullName>
    </submittedName>
</protein>
<sequence>MSFASAAEPLRAANLLAGRALYRIRHFGAEGGNVASSSGIGIETEPIRDASPELSALFVCAGGRPAGWASPEVHSALRRLSRSGTRLGGISGGAFVLAAAGVLFDRDFTIHWEHAAALKETFPELSPRQARYVLDRDRLTCGGGVAPLDMMHALISERMGSAFARRVSDWFLHTEIGEASAPQRAALAERYGVHRPPLLAALERMEAVIEAPLSRAEIARYAGVSPRQLDRLFAGHLGRSVADVYREIRLRHAIRLLRQSPLDISQVALATGFASPSHFARTVRAATGLSPSGLRRAGG</sequence>
<feature type="domain" description="HTH araC/xylS-type" evidence="4">
    <location>
        <begin position="199"/>
        <end position="297"/>
    </location>
</feature>
<keyword evidence="6" id="KW-1185">Reference proteome</keyword>
<gene>
    <name evidence="5" type="ORF">E3C22_09080</name>
</gene>
<dbReference type="InterPro" id="IPR029062">
    <property type="entry name" value="Class_I_gatase-like"/>
</dbReference>
<evidence type="ECO:0000313" key="5">
    <source>
        <dbReference type="EMBL" id="TFF25709.1"/>
    </source>
</evidence>
<dbReference type="GO" id="GO:0003700">
    <property type="term" value="F:DNA-binding transcription factor activity"/>
    <property type="evidence" value="ECO:0007669"/>
    <property type="project" value="InterPro"/>
</dbReference>
<dbReference type="PROSITE" id="PS01124">
    <property type="entry name" value="HTH_ARAC_FAMILY_2"/>
    <property type="match status" value="1"/>
</dbReference>
<keyword evidence="1" id="KW-0805">Transcription regulation</keyword>